<dbReference type="EMBL" id="BART01001887">
    <property type="protein sequence ID" value="GAG73790.1"/>
    <property type="molecule type" value="Genomic_DNA"/>
</dbReference>
<dbReference type="PANTHER" id="PTHR46112:SF2">
    <property type="entry name" value="XAA-PRO AMINOPEPTIDASE P-RELATED"/>
    <property type="match status" value="1"/>
</dbReference>
<comment type="caution">
    <text evidence="1">The sequence shown here is derived from an EMBL/GenBank/DDBJ whole genome shotgun (WGS) entry which is preliminary data.</text>
</comment>
<dbReference type="PANTHER" id="PTHR46112">
    <property type="entry name" value="AMINOPEPTIDASE"/>
    <property type="match status" value="1"/>
</dbReference>
<sequence>MRDLLPKTEFVDAKPILDKMRSVKSAEELKLLSDSNMATAKAITVAFETARPGDTERDIALNMIRLALKYGGDTVAFMTLGAGKNILETHHIPKDYRIKKG</sequence>
<reference evidence="1" key="1">
    <citation type="journal article" date="2014" name="Front. Microbiol.">
        <title>High frequency of phylogenetically diverse reductive dehalogenase-homologous genes in deep subseafloor sedimentary metagenomes.</title>
        <authorList>
            <person name="Kawai M."/>
            <person name="Futagami T."/>
            <person name="Toyoda A."/>
            <person name="Takaki Y."/>
            <person name="Nishi S."/>
            <person name="Hori S."/>
            <person name="Arai W."/>
            <person name="Tsubouchi T."/>
            <person name="Morono Y."/>
            <person name="Uchiyama I."/>
            <person name="Ito T."/>
            <person name="Fujiyama A."/>
            <person name="Inagaki F."/>
            <person name="Takami H."/>
        </authorList>
    </citation>
    <scope>NUCLEOTIDE SEQUENCE</scope>
    <source>
        <strain evidence="1">Expedition CK06-06</strain>
    </source>
</reference>
<dbReference type="SUPFAM" id="SSF55920">
    <property type="entry name" value="Creatinase/aminopeptidase"/>
    <property type="match status" value="1"/>
</dbReference>
<name>X0ZVE0_9ZZZZ</name>
<gene>
    <name evidence="1" type="ORF">S01H4_06218</name>
</gene>
<evidence type="ECO:0000313" key="1">
    <source>
        <dbReference type="EMBL" id="GAG73790.1"/>
    </source>
</evidence>
<dbReference type="InterPro" id="IPR050659">
    <property type="entry name" value="Peptidase_M24B"/>
</dbReference>
<organism evidence="1">
    <name type="scientific">marine sediment metagenome</name>
    <dbReference type="NCBI Taxonomy" id="412755"/>
    <lineage>
        <taxon>unclassified sequences</taxon>
        <taxon>metagenomes</taxon>
        <taxon>ecological metagenomes</taxon>
    </lineage>
</organism>
<dbReference type="InterPro" id="IPR036005">
    <property type="entry name" value="Creatinase/aminopeptidase-like"/>
</dbReference>
<dbReference type="Gene3D" id="3.90.230.10">
    <property type="entry name" value="Creatinase/methionine aminopeptidase superfamily"/>
    <property type="match status" value="1"/>
</dbReference>
<accession>X0ZVE0</accession>
<protein>
    <submittedName>
        <fullName evidence="1">Uncharacterized protein</fullName>
    </submittedName>
</protein>
<dbReference type="AlphaFoldDB" id="X0ZVE0"/>
<proteinExistence type="predicted"/>
<feature type="non-terminal residue" evidence="1">
    <location>
        <position position="101"/>
    </location>
</feature>